<keyword evidence="3" id="KW-1185">Reference proteome</keyword>
<dbReference type="GO" id="GO:0000785">
    <property type="term" value="C:chromatin"/>
    <property type="evidence" value="ECO:0007669"/>
    <property type="project" value="TreeGrafter"/>
</dbReference>
<dbReference type="PANTHER" id="PTHR10782">
    <property type="entry name" value="ZINC FINGER MIZ DOMAIN-CONTAINING PROTEIN"/>
    <property type="match status" value="1"/>
</dbReference>
<sequence>MQRLEAAWGVAACEPSGVNDIAETDWVTLESSWPPNIFFKLNEKTLNIRRHTHNGKDLPVELTSLLIAGQNTLKVVVTQPKAQRCSRYFLAVEVIETLSHSEVMSRVLGLGRLRAEDTLQKIRTRLSTLEEDGDSIAIVVKDLSVDLADPFSATIFKVPARGATCTHMECFDLETWLNTRPAKPNAACLHRVACNCPKSTEPSNPDRWKCPICFKDARPVSLRIDMFLFGVRAQLEKECKLQAKSMLVSADGSWRPVIEAGGEGEDSDGEGGYTPARMARKVTSASAEPNVAVIELLDDD</sequence>
<accession>A0AA38VMC6</accession>
<dbReference type="Proteomes" id="UP001174694">
    <property type="component" value="Unassembled WGS sequence"/>
</dbReference>
<dbReference type="EMBL" id="JANBVO010000025">
    <property type="protein sequence ID" value="KAJ9141762.1"/>
    <property type="molecule type" value="Genomic_DNA"/>
</dbReference>
<evidence type="ECO:0000259" key="1">
    <source>
        <dbReference type="Pfam" id="PF25527"/>
    </source>
</evidence>
<name>A0AA38VMC6_9PEZI</name>
<evidence type="ECO:0000313" key="2">
    <source>
        <dbReference type="EMBL" id="KAJ9141762.1"/>
    </source>
</evidence>
<comment type="caution">
    <text evidence="2">The sequence shown here is derived from an EMBL/GenBank/DDBJ whole genome shotgun (WGS) entry which is preliminary data.</text>
</comment>
<dbReference type="InterPro" id="IPR057847">
    <property type="entry name" value="ZMIZ1/ZMIZ2_GBD-like"/>
</dbReference>
<proteinExistence type="predicted"/>
<dbReference type="AlphaFoldDB" id="A0AA38VMC6"/>
<organism evidence="2 3">
    <name type="scientific">Pleurostoma richardsiae</name>
    <dbReference type="NCBI Taxonomy" id="41990"/>
    <lineage>
        <taxon>Eukaryota</taxon>
        <taxon>Fungi</taxon>
        <taxon>Dikarya</taxon>
        <taxon>Ascomycota</taxon>
        <taxon>Pezizomycotina</taxon>
        <taxon>Sordariomycetes</taxon>
        <taxon>Sordariomycetidae</taxon>
        <taxon>Calosphaeriales</taxon>
        <taxon>Pleurostomataceae</taxon>
        <taxon>Pleurostoma</taxon>
    </lineage>
</organism>
<dbReference type="Gene3D" id="3.30.40.10">
    <property type="entry name" value="Zinc/RING finger domain, C3HC4 (zinc finger)"/>
    <property type="match status" value="1"/>
</dbReference>
<feature type="domain" description="ZMIZ1/ZMIZ2 GBD-like" evidence="1">
    <location>
        <begin position="28"/>
        <end position="87"/>
    </location>
</feature>
<dbReference type="Pfam" id="PF25527">
    <property type="entry name" value="GBD-like_ZMIZ1_ZMIZ2"/>
    <property type="match status" value="1"/>
</dbReference>
<reference evidence="2" key="1">
    <citation type="submission" date="2022-07" db="EMBL/GenBank/DDBJ databases">
        <title>Fungi with potential for degradation of polypropylene.</title>
        <authorList>
            <person name="Gostincar C."/>
        </authorList>
    </citation>
    <scope>NUCLEOTIDE SEQUENCE</scope>
    <source>
        <strain evidence="2">EXF-13308</strain>
    </source>
</reference>
<dbReference type="InterPro" id="IPR013083">
    <property type="entry name" value="Znf_RING/FYVE/PHD"/>
</dbReference>
<protein>
    <submittedName>
        <fullName evidence="2">Zinc finger MIZ domain-containing protein 1</fullName>
    </submittedName>
</protein>
<evidence type="ECO:0000313" key="3">
    <source>
        <dbReference type="Proteomes" id="UP001174694"/>
    </source>
</evidence>
<dbReference type="GO" id="GO:0061665">
    <property type="term" value="F:SUMO ligase activity"/>
    <property type="evidence" value="ECO:0007669"/>
    <property type="project" value="TreeGrafter"/>
</dbReference>
<dbReference type="GO" id="GO:0016925">
    <property type="term" value="P:protein sumoylation"/>
    <property type="evidence" value="ECO:0007669"/>
    <property type="project" value="TreeGrafter"/>
</dbReference>
<gene>
    <name evidence="2" type="ORF">NKR23_g7691</name>
</gene>
<dbReference type="PANTHER" id="PTHR10782:SF4">
    <property type="entry name" value="TONALLI, ISOFORM E"/>
    <property type="match status" value="1"/>
</dbReference>